<gene>
    <name evidence="8" type="ORF">ACFOZY_09910</name>
</gene>
<evidence type="ECO:0000256" key="5">
    <source>
        <dbReference type="ARBA" id="ARBA00023136"/>
    </source>
</evidence>
<dbReference type="RefSeq" id="WP_378154895.1">
    <property type="nucleotide sequence ID" value="NZ_JBHSEC010000019.1"/>
</dbReference>
<reference evidence="9" key="1">
    <citation type="journal article" date="2019" name="Int. J. Syst. Evol. Microbiol.">
        <title>The Global Catalogue of Microorganisms (GCM) 10K type strain sequencing project: providing services to taxonomists for standard genome sequencing and annotation.</title>
        <authorList>
            <consortium name="The Broad Institute Genomics Platform"/>
            <consortium name="The Broad Institute Genome Sequencing Center for Infectious Disease"/>
            <person name="Wu L."/>
            <person name="Ma J."/>
        </authorList>
    </citation>
    <scope>NUCLEOTIDE SEQUENCE [LARGE SCALE GENOMIC DNA]</scope>
    <source>
        <strain evidence="9">CCUG 59778</strain>
    </source>
</reference>
<dbReference type="Pfam" id="PF00528">
    <property type="entry name" value="BPD_transp_1"/>
    <property type="match status" value="1"/>
</dbReference>
<dbReference type="CDD" id="cd06261">
    <property type="entry name" value="TM_PBP2"/>
    <property type="match status" value="1"/>
</dbReference>
<sequence length="342" mass="38625">MKNVWRQPLFVIGFTIVFGLLAGSFVYEWIFGNEPSQTYWIEEDGRPVESWPISPRLESPVHIFGTDQLGYDLFSKIILGAKYTILSAMAIAALRMLIAVPIGFIIGTSLRRFRPAINSLIDPIHYLPVSIFAIYILTPILWMPREGFSSTLLERIVIEIVILAFLTAPIVTALVANESALLYKQEYILASKTLGASNGRIIIKHLLPQLREKLFILYGQQLVETLILFTHLGMMKLFLGGTKVSYDLIGDPPMSISYEWAGLFGDTFRSLMGAPWLPLTPAIFFAILIFAVSAMMEGFTRATNSQASVKRRKRITSIPDEVIEWNREQLKEKMTLMKSGQR</sequence>
<comment type="similarity">
    <text evidence="6">Belongs to the binding-protein-dependent transport system permease family.</text>
</comment>
<feature type="transmembrane region" description="Helical" evidence="6">
    <location>
        <begin position="276"/>
        <end position="296"/>
    </location>
</feature>
<dbReference type="InterPro" id="IPR000515">
    <property type="entry name" value="MetI-like"/>
</dbReference>
<keyword evidence="5 6" id="KW-0472">Membrane</keyword>
<dbReference type="EMBL" id="JBHSEC010000019">
    <property type="protein sequence ID" value="MFC4410728.1"/>
    <property type="molecule type" value="Genomic_DNA"/>
</dbReference>
<dbReference type="InterPro" id="IPR035906">
    <property type="entry name" value="MetI-like_sf"/>
</dbReference>
<keyword evidence="4 6" id="KW-1133">Transmembrane helix</keyword>
<evidence type="ECO:0000256" key="6">
    <source>
        <dbReference type="RuleBase" id="RU363032"/>
    </source>
</evidence>
<feature type="transmembrane region" description="Helical" evidence="6">
    <location>
        <begin position="9"/>
        <end position="30"/>
    </location>
</feature>
<comment type="caution">
    <text evidence="8">The sequence shown here is derived from an EMBL/GenBank/DDBJ whole genome shotgun (WGS) entry which is preliminary data.</text>
</comment>
<dbReference type="PANTHER" id="PTHR43839:SF3">
    <property type="entry name" value="OLIGOPEPTIDE ABC TRANSPORTER, PERMEASE PROTEIN"/>
    <property type="match status" value="1"/>
</dbReference>
<protein>
    <submittedName>
        <fullName evidence="8">ABC transporter permease</fullName>
    </submittedName>
</protein>
<accession>A0ABV8X5Q7</accession>
<dbReference type="SUPFAM" id="SSF161098">
    <property type="entry name" value="MetI-like"/>
    <property type="match status" value="1"/>
</dbReference>
<name>A0ABV8X5Q7_9LACT</name>
<evidence type="ECO:0000259" key="7">
    <source>
        <dbReference type="PROSITE" id="PS50928"/>
    </source>
</evidence>
<dbReference type="Gene3D" id="1.10.3720.10">
    <property type="entry name" value="MetI-like"/>
    <property type="match status" value="1"/>
</dbReference>
<keyword evidence="2 6" id="KW-0813">Transport</keyword>
<evidence type="ECO:0000256" key="4">
    <source>
        <dbReference type="ARBA" id="ARBA00022989"/>
    </source>
</evidence>
<dbReference type="Proteomes" id="UP001595817">
    <property type="component" value="Unassembled WGS sequence"/>
</dbReference>
<keyword evidence="9" id="KW-1185">Reference proteome</keyword>
<evidence type="ECO:0000256" key="1">
    <source>
        <dbReference type="ARBA" id="ARBA00004141"/>
    </source>
</evidence>
<evidence type="ECO:0000256" key="2">
    <source>
        <dbReference type="ARBA" id="ARBA00022448"/>
    </source>
</evidence>
<dbReference type="PANTHER" id="PTHR43839">
    <property type="entry name" value="OPPC IN A BINDING PROTEIN-DEPENDENT TRANSPORT SYSTEM"/>
    <property type="match status" value="1"/>
</dbReference>
<feature type="domain" description="ABC transmembrane type-1" evidence="7">
    <location>
        <begin position="85"/>
        <end position="296"/>
    </location>
</feature>
<evidence type="ECO:0000256" key="3">
    <source>
        <dbReference type="ARBA" id="ARBA00022692"/>
    </source>
</evidence>
<evidence type="ECO:0000313" key="8">
    <source>
        <dbReference type="EMBL" id="MFC4410728.1"/>
    </source>
</evidence>
<evidence type="ECO:0000313" key="9">
    <source>
        <dbReference type="Proteomes" id="UP001595817"/>
    </source>
</evidence>
<keyword evidence="3 6" id="KW-0812">Transmembrane</keyword>
<organism evidence="8 9">
    <name type="scientific">Chungangia koreensis</name>
    <dbReference type="NCBI Taxonomy" id="752657"/>
    <lineage>
        <taxon>Bacteria</taxon>
        <taxon>Bacillati</taxon>
        <taxon>Bacillota</taxon>
        <taxon>Bacilli</taxon>
        <taxon>Lactobacillales</taxon>
        <taxon>Chungangia</taxon>
    </lineage>
</organism>
<comment type="subcellular location">
    <subcellularLocation>
        <location evidence="6">Cell membrane</location>
        <topology evidence="6">Multi-pass membrane protein</topology>
    </subcellularLocation>
    <subcellularLocation>
        <location evidence="1">Membrane</location>
        <topology evidence="1">Multi-pass membrane protein</topology>
    </subcellularLocation>
</comment>
<dbReference type="PROSITE" id="PS50928">
    <property type="entry name" value="ABC_TM1"/>
    <property type="match status" value="1"/>
</dbReference>
<feature type="transmembrane region" description="Helical" evidence="6">
    <location>
        <begin position="214"/>
        <end position="234"/>
    </location>
</feature>
<feature type="transmembrane region" description="Helical" evidence="6">
    <location>
        <begin position="83"/>
        <end position="106"/>
    </location>
</feature>
<feature type="transmembrane region" description="Helical" evidence="6">
    <location>
        <begin position="126"/>
        <end position="144"/>
    </location>
</feature>
<proteinExistence type="inferred from homology"/>
<feature type="transmembrane region" description="Helical" evidence="6">
    <location>
        <begin position="156"/>
        <end position="176"/>
    </location>
</feature>